<feature type="transmembrane region" description="Helical" evidence="8">
    <location>
        <begin position="151"/>
        <end position="169"/>
    </location>
</feature>
<evidence type="ECO:0000256" key="3">
    <source>
        <dbReference type="ARBA" id="ARBA00022448"/>
    </source>
</evidence>
<dbReference type="GO" id="GO:0033214">
    <property type="term" value="P:siderophore-iron import into cell"/>
    <property type="evidence" value="ECO:0007669"/>
    <property type="project" value="TreeGrafter"/>
</dbReference>
<feature type="transmembrane region" description="Helical" evidence="8">
    <location>
        <begin position="313"/>
        <end position="333"/>
    </location>
</feature>
<accession>A0A1G8AP55</accession>
<evidence type="ECO:0000256" key="4">
    <source>
        <dbReference type="ARBA" id="ARBA00022475"/>
    </source>
</evidence>
<feature type="transmembrane region" description="Helical" evidence="8">
    <location>
        <begin position="181"/>
        <end position="204"/>
    </location>
</feature>
<dbReference type="PANTHER" id="PTHR30472:SF25">
    <property type="entry name" value="ABC TRANSPORTER PERMEASE PROTEIN MJ0876-RELATED"/>
    <property type="match status" value="1"/>
</dbReference>
<dbReference type="AlphaFoldDB" id="A0A1G8AP55"/>
<feature type="transmembrane region" description="Helical" evidence="8">
    <location>
        <begin position="224"/>
        <end position="247"/>
    </location>
</feature>
<dbReference type="Gene3D" id="1.10.3470.10">
    <property type="entry name" value="ABC transporter involved in vitamin B12 uptake, BtuC"/>
    <property type="match status" value="1"/>
</dbReference>
<feature type="transmembrane region" description="Helical" evidence="8">
    <location>
        <begin position="340"/>
        <end position="361"/>
    </location>
</feature>
<dbReference type="PANTHER" id="PTHR30472">
    <property type="entry name" value="FERRIC ENTEROBACTIN TRANSPORT SYSTEM PERMEASE PROTEIN"/>
    <property type="match status" value="1"/>
</dbReference>
<keyword evidence="5 8" id="KW-0812">Transmembrane</keyword>
<reference evidence="10" key="1">
    <citation type="submission" date="2016-10" db="EMBL/GenBank/DDBJ databases">
        <authorList>
            <person name="Varghese N."/>
            <person name="Submissions S."/>
        </authorList>
    </citation>
    <scope>NUCLEOTIDE SEQUENCE [LARGE SCALE GENOMIC DNA]</scope>
    <source>
        <strain evidence="10">930I</strain>
    </source>
</reference>
<proteinExistence type="inferred from homology"/>
<protein>
    <submittedName>
        <fullName evidence="9">Iron complex transport system permease protein</fullName>
    </submittedName>
</protein>
<dbReference type="InterPro" id="IPR000522">
    <property type="entry name" value="ABC_transptr_permease_BtuC"/>
</dbReference>
<organism evidence="9 10">
    <name type="scientific">Roseospirillum parvum</name>
    <dbReference type="NCBI Taxonomy" id="83401"/>
    <lineage>
        <taxon>Bacteria</taxon>
        <taxon>Pseudomonadati</taxon>
        <taxon>Pseudomonadota</taxon>
        <taxon>Alphaproteobacteria</taxon>
        <taxon>Rhodospirillales</taxon>
        <taxon>Rhodospirillaceae</taxon>
        <taxon>Roseospirillum</taxon>
    </lineage>
</organism>
<evidence type="ECO:0000313" key="10">
    <source>
        <dbReference type="Proteomes" id="UP000217076"/>
    </source>
</evidence>
<dbReference type="EMBL" id="FNCV01000005">
    <property type="protein sequence ID" value="SDH22030.1"/>
    <property type="molecule type" value="Genomic_DNA"/>
</dbReference>
<dbReference type="FunFam" id="1.10.3470.10:FF:000001">
    <property type="entry name" value="Vitamin B12 ABC transporter permease BtuC"/>
    <property type="match status" value="1"/>
</dbReference>
<keyword evidence="3" id="KW-0813">Transport</keyword>
<evidence type="ECO:0000256" key="2">
    <source>
        <dbReference type="ARBA" id="ARBA00007935"/>
    </source>
</evidence>
<dbReference type="GO" id="GO:0022857">
    <property type="term" value="F:transmembrane transporter activity"/>
    <property type="evidence" value="ECO:0007669"/>
    <property type="project" value="InterPro"/>
</dbReference>
<name>A0A1G8AP55_9PROT</name>
<keyword evidence="4" id="KW-1003">Cell membrane</keyword>
<comment type="similarity">
    <text evidence="2">Belongs to the binding-protein-dependent transport system permease family. FecCD subfamily.</text>
</comment>
<feature type="transmembrane region" description="Helical" evidence="8">
    <location>
        <begin position="28"/>
        <end position="50"/>
    </location>
</feature>
<feature type="transmembrane region" description="Helical" evidence="8">
    <location>
        <begin position="275"/>
        <end position="301"/>
    </location>
</feature>
<dbReference type="SUPFAM" id="SSF81345">
    <property type="entry name" value="ABC transporter involved in vitamin B12 uptake, BtuC"/>
    <property type="match status" value="1"/>
</dbReference>
<dbReference type="STRING" id="83401.SAMN05421742_10541"/>
<feature type="transmembrane region" description="Helical" evidence="8">
    <location>
        <begin position="89"/>
        <end position="110"/>
    </location>
</feature>
<dbReference type="Pfam" id="PF01032">
    <property type="entry name" value="FecCD"/>
    <property type="match status" value="1"/>
</dbReference>
<keyword evidence="7 8" id="KW-0472">Membrane</keyword>
<gene>
    <name evidence="9" type="ORF">SAMN05421742_10541</name>
</gene>
<comment type="subcellular location">
    <subcellularLocation>
        <location evidence="1">Cell membrane</location>
        <topology evidence="1">Multi-pass membrane protein</topology>
    </subcellularLocation>
</comment>
<evidence type="ECO:0000313" key="9">
    <source>
        <dbReference type="EMBL" id="SDH22030.1"/>
    </source>
</evidence>
<dbReference type="CDD" id="cd06550">
    <property type="entry name" value="TM_ABC_iron-siderophores_like"/>
    <property type="match status" value="1"/>
</dbReference>
<evidence type="ECO:0000256" key="1">
    <source>
        <dbReference type="ARBA" id="ARBA00004651"/>
    </source>
</evidence>
<dbReference type="GO" id="GO:0005886">
    <property type="term" value="C:plasma membrane"/>
    <property type="evidence" value="ECO:0007669"/>
    <property type="project" value="UniProtKB-SubCell"/>
</dbReference>
<evidence type="ECO:0000256" key="7">
    <source>
        <dbReference type="ARBA" id="ARBA00023136"/>
    </source>
</evidence>
<evidence type="ECO:0000256" key="6">
    <source>
        <dbReference type="ARBA" id="ARBA00022989"/>
    </source>
</evidence>
<evidence type="ECO:0000256" key="5">
    <source>
        <dbReference type="ARBA" id="ARBA00022692"/>
    </source>
</evidence>
<dbReference type="InterPro" id="IPR037294">
    <property type="entry name" value="ABC_BtuC-like"/>
</dbReference>
<evidence type="ECO:0000256" key="8">
    <source>
        <dbReference type="SAM" id="Phobius"/>
    </source>
</evidence>
<keyword evidence="10" id="KW-1185">Reference proteome</keyword>
<feature type="transmembrane region" description="Helical" evidence="8">
    <location>
        <begin position="122"/>
        <end position="145"/>
    </location>
</feature>
<dbReference type="RefSeq" id="WP_218119521.1">
    <property type="nucleotide sequence ID" value="NZ_FNCV01000005.1"/>
</dbReference>
<dbReference type="Proteomes" id="UP000217076">
    <property type="component" value="Unassembled WGS sequence"/>
</dbReference>
<keyword evidence="6 8" id="KW-1133">Transmembrane helix</keyword>
<sequence>MTPPGTLSATRPADALRGLDRQAARQRLGLIGLGGGLLVSLFLGLGLGAVQVPPAAVLSLLAEQLGVPPLVATSPVQETVLLAIRLPRALLAVLVGAALAVAGAALQGLFRNPLADPSLIGVSTGAALAAGGVIVLGGLVAGPLFDAVQGLALPLAAFLGGLATTALAYRIANRHGQTQVATLLLAGIALNAMAGAGIGLLIFLSDDQALRDLNFWMLGSLGGITWERLLLAAPLIIAPTLAVLLLARPLNALLFGETEALHLGFDVEAAKRWTVVLVALAVGAAVALSGVIGFVGLVVPHLIRLTLGPDHRVLLPAAMMLGASLLLLADLVARTVVLPAELPIGIVTSCLGGPFFIWLLLRRRVAGLW</sequence>